<dbReference type="Pfam" id="PF01229">
    <property type="entry name" value="Glyco_hydro_39"/>
    <property type="match status" value="1"/>
</dbReference>
<keyword evidence="10" id="KW-1185">Reference proteome</keyword>
<dbReference type="Gene3D" id="1.10.10.60">
    <property type="entry name" value="Homeodomain-like"/>
    <property type="match status" value="2"/>
</dbReference>
<evidence type="ECO:0000313" key="9">
    <source>
        <dbReference type="EMBL" id="EOU23259.1"/>
    </source>
</evidence>
<keyword evidence="6" id="KW-0326">Glycosidase</keyword>
<keyword evidence="2" id="KW-0378">Hydrolase</keyword>
<dbReference type="GO" id="GO:0043565">
    <property type="term" value="F:sequence-specific DNA binding"/>
    <property type="evidence" value="ECO:0007669"/>
    <property type="project" value="InterPro"/>
</dbReference>
<dbReference type="SUPFAM" id="SSF51011">
    <property type="entry name" value="Glycosyl hydrolase domain"/>
    <property type="match status" value="1"/>
</dbReference>
<dbReference type="SUPFAM" id="SSF51445">
    <property type="entry name" value="(Trans)glycosidases"/>
    <property type="match status" value="1"/>
</dbReference>
<evidence type="ECO:0000256" key="1">
    <source>
        <dbReference type="ARBA" id="ARBA00008875"/>
    </source>
</evidence>
<dbReference type="InterPro" id="IPR049166">
    <property type="entry name" value="GH39_cat"/>
</dbReference>
<reference evidence="8 10" key="1">
    <citation type="submission" date="2013-03" db="EMBL/GenBank/DDBJ databases">
        <title>The Genome Sequence of Enterococcus avium ATCC_14025 (Illumina only assembly).</title>
        <authorList>
            <consortium name="The Broad Institute Genomics Platform"/>
            <consortium name="The Broad Institute Genome Sequencing Center for Infectious Disease"/>
            <person name="Earl A."/>
            <person name="Russ C."/>
            <person name="Gilmore M."/>
            <person name="Surin D."/>
            <person name="Walker B."/>
            <person name="Young S."/>
            <person name="Zeng Q."/>
            <person name="Gargeya S."/>
            <person name="Fitzgerald M."/>
            <person name="Haas B."/>
            <person name="Abouelleil A."/>
            <person name="Allen A.W."/>
            <person name="Alvarado L."/>
            <person name="Arachchi H.M."/>
            <person name="Berlin A.M."/>
            <person name="Chapman S.B."/>
            <person name="Gainer-Dewar J."/>
            <person name="Goldberg J."/>
            <person name="Griggs A."/>
            <person name="Gujja S."/>
            <person name="Hansen M."/>
            <person name="Howarth C."/>
            <person name="Imamovic A."/>
            <person name="Ireland A."/>
            <person name="Larimer J."/>
            <person name="McCowan C."/>
            <person name="Murphy C."/>
            <person name="Pearson M."/>
            <person name="Poon T.W."/>
            <person name="Priest M."/>
            <person name="Roberts A."/>
            <person name="Saif S."/>
            <person name="Shea T."/>
            <person name="Sisk P."/>
            <person name="Sykes S."/>
            <person name="Wortman J."/>
            <person name="Nusbaum C."/>
            <person name="Birren B."/>
        </authorList>
    </citation>
    <scope>NUCLEOTIDE SEQUENCE [LARGE SCALE GENOMIC DNA]</scope>
    <source>
        <strain evidence="8 10">ATCC 14025</strain>
    </source>
</reference>
<gene>
    <name evidence="9" type="ORF">I570_01123</name>
    <name evidence="8" type="ORF">OMU_00763</name>
</gene>
<dbReference type="InterPro" id="IPR018062">
    <property type="entry name" value="HTH_AraC-typ_CS"/>
</dbReference>
<dbReference type="EMBL" id="AHYV01000006">
    <property type="protein sequence ID" value="EOT50783.1"/>
    <property type="molecule type" value="Genomic_DNA"/>
</dbReference>
<dbReference type="InterPro" id="IPR017853">
    <property type="entry name" value="GH"/>
</dbReference>
<protein>
    <recommendedName>
        <fullName evidence="7">HTH araC/xylS-type domain-containing protein</fullName>
    </recommendedName>
</protein>
<evidence type="ECO:0000259" key="7">
    <source>
        <dbReference type="PROSITE" id="PS01124"/>
    </source>
</evidence>
<dbReference type="PANTHER" id="PTHR43280">
    <property type="entry name" value="ARAC-FAMILY TRANSCRIPTIONAL REGULATOR"/>
    <property type="match status" value="1"/>
</dbReference>
<name>A0AAV3J1W3_ENTAV</name>
<comment type="similarity">
    <text evidence="1">Belongs to the glycosyl hydrolase 39 family.</text>
</comment>
<dbReference type="SMART" id="SM00342">
    <property type="entry name" value="HTH_ARAC"/>
    <property type="match status" value="1"/>
</dbReference>
<accession>A0AAV3J1W3</accession>
<dbReference type="RefSeq" id="WP_016178621.1">
    <property type="nucleotide sequence ID" value="NZ_KE136357.1"/>
</dbReference>
<dbReference type="InterPro" id="IPR009057">
    <property type="entry name" value="Homeodomain-like_sf"/>
</dbReference>
<sequence>MNKTIDISIYNQSLDKSRDKNFYLYYVLKGQIFLHLAHGISELNEKDLLLLNPNEDVAVDCHDGAFARLTISSNELLRMMDYKKIVFVCDSRKGDGQLFDKLRLRLNKLIELDIEMDEHYLHYQKEMFDFLSFLVTNFANNLFIENEDEARKNSILAYIHANYAEDLSLQVIAEKFNVTPQYFSRYFKETFQVTFLKFLTDIRLEQALEDVVNSPDTLSKIALSHGFPNQISFTKSFKAHFGVTPTDYRKSHFEKKETLEEVNDAEVQRLLLSKPEQTKEKLHQIYVEIGDEPETLKPFWFDIVNIGSISRVFENGLNDQLLELKSSMPFKTARVILDNHLTQNTTFFIEEKTLDFLVSLDFKIMLVLDYRDISNQPSFQAYFEQFLNHFANRYGIKILKSMTFELLYNTYFSESKASNYAKLYEKLSRVLNKLGLSKNLVGPGLLMDTSGGNLARFLEKNQHLPKLTINIAPYSIEKLGTKYYINRKPDTNYIVQQYELAKEICLKHDITEVVITSWKDALNEFSVINDSSYRGASILKNIIDAYGRVESLPLEQPFDLMVPITSNKPLSGLPGILTKDGIKKPAYYSLKFLNQLDKYFLYKDDSMLISYSNRQYIQLVCHNCKSPNYRFYNQENEGTIISDFEELFEDNQPKTIKLTISGLKNGQYFLKSRELSEEQGGCLHIFNEMGFENSSFFGRDELDYLLSASKPMIKGKRMHTTTNSLEIEIVLQPNEIRHLHLIYVH</sequence>
<evidence type="ECO:0000256" key="5">
    <source>
        <dbReference type="ARBA" id="ARBA00023163"/>
    </source>
</evidence>
<evidence type="ECO:0000256" key="2">
    <source>
        <dbReference type="ARBA" id="ARBA00022801"/>
    </source>
</evidence>
<keyword evidence="5" id="KW-0804">Transcription</keyword>
<dbReference type="Pfam" id="PF12833">
    <property type="entry name" value="HTH_18"/>
    <property type="match status" value="1"/>
</dbReference>
<dbReference type="GO" id="GO:0003700">
    <property type="term" value="F:DNA-binding transcription factor activity"/>
    <property type="evidence" value="ECO:0007669"/>
    <property type="project" value="InterPro"/>
</dbReference>
<dbReference type="SUPFAM" id="SSF46689">
    <property type="entry name" value="Homeodomain-like"/>
    <property type="match status" value="2"/>
</dbReference>
<dbReference type="GO" id="GO:0016798">
    <property type="term" value="F:hydrolase activity, acting on glycosyl bonds"/>
    <property type="evidence" value="ECO:0007669"/>
    <property type="project" value="UniProtKB-KW"/>
</dbReference>
<dbReference type="InterPro" id="IPR020449">
    <property type="entry name" value="Tscrpt_reg_AraC-type_HTH"/>
</dbReference>
<feature type="domain" description="HTH araC/xylS-type" evidence="7">
    <location>
        <begin position="153"/>
        <end position="251"/>
    </location>
</feature>
<evidence type="ECO:0000256" key="4">
    <source>
        <dbReference type="ARBA" id="ARBA00023125"/>
    </source>
</evidence>
<dbReference type="Proteomes" id="UP000014107">
    <property type="component" value="Unassembled WGS sequence"/>
</dbReference>
<keyword evidence="3" id="KW-0805">Transcription regulation</keyword>
<dbReference type="PRINTS" id="PR00032">
    <property type="entry name" value="HTHARAC"/>
</dbReference>
<evidence type="ECO:0000313" key="10">
    <source>
        <dbReference type="Proteomes" id="UP000014104"/>
    </source>
</evidence>
<keyword evidence="4" id="KW-0238">DNA-binding</keyword>
<dbReference type="AlphaFoldDB" id="A0AAV3J1W3"/>
<dbReference type="InterPro" id="IPR018060">
    <property type="entry name" value="HTH_AraC"/>
</dbReference>
<evidence type="ECO:0000256" key="6">
    <source>
        <dbReference type="ARBA" id="ARBA00023295"/>
    </source>
</evidence>
<dbReference type="PROSITE" id="PS01124">
    <property type="entry name" value="HTH_ARAC_FAMILY_2"/>
    <property type="match status" value="1"/>
</dbReference>
<evidence type="ECO:0000256" key="3">
    <source>
        <dbReference type="ARBA" id="ARBA00023015"/>
    </source>
</evidence>
<dbReference type="Proteomes" id="UP000014104">
    <property type="component" value="Unassembled WGS sequence"/>
</dbReference>
<organism evidence="9 11">
    <name type="scientific">Enterococcus avium ATCC 14025</name>
    <dbReference type="NCBI Taxonomy" id="1140002"/>
    <lineage>
        <taxon>Bacteria</taxon>
        <taxon>Bacillati</taxon>
        <taxon>Bacillota</taxon>
        <taxon>Bacilli</taxon>
        <taxon>Lactobacillales</taxon>
        <taxon>Enterococcaceae</taxon>
        <taxon>Enterococcus</taxon>
    </lineage>
</organism>
<dbReference type="Gene3D" id="2.60.40.1500">
    <property type="entry name" value="Glycosyl hydrolase domain, family 39"/>
    <property type="match status" value="1"/>
</dbReference>
<dbReference type="PROSITE" id="PS00041">
    <property type="entry name" value="HTH_ARAC_FAMILY_1"/>
    <property type="match status" value="1"/>
</dbReference>
<dbReference type="EMBL" id="ASWL01000002">
    <property type="protein sequence ID" value="EOU23259.1"/>
    <property type="molecule type" value="Genomic_DNA"/>
</dbReference>
<evidence type="ECO:0000313" key="11">
    <source>
        <dbReference type="Proteomes" id="UP000014107"/>
    </source>
</evidence>
<comment type="caution">
    <text evidence="9">The sequence shown here is derived from an EMBL/GenBank/DDBJ whole genome shotgun (WGS) entry which is preliminary data.</text>
</comment>
<evidence type="ECO:0000313" key="8">
    <source>
        <dbReference type="EMBL" id="EOT50783.1"/>
    </source>
</evidence>
<reference evidence="9 11" key="2">
    <citation type="submission" date="2013-03" db="EMBL/GenBank/DDBJ databases">
        <title>The Genome Sequence of Enterococcus avium ATCC_14025 (PacBio/Illumina hybrid assembly).</title>
        <authorList>
            <consortium name="The Broad Institute Genomics Platform"/>
            <consortium name="The Broad Institute Genome Sequencing Center for Infectious Disease"/>
            <person name="Earl A."/>
            <person name="Russ C."/>
            <person name="Gilmore M."/>
            <person name="Surin D."/>
            <person name="Walker B."/>
            <person name="Young S."/>
            <person name="Zeng Q."/>
            <person name="Gargeya S."/>
            <person name="Fitzgerald M."/>
            <person name="Haas B."/>
            <person name="Abouelleil A."/>
            <person name="Allen A.W."/>
            <person name="Alvarado L."/>
            <person name="Arachchi H.M."/>
            <person name="Berlin A.M."/>
            <person name="Chapman S.B."/>
            <person name="Gainer-Dewar J."/>
            <person name="Goldberg J."/>
            <person name="Griggs A."/>
            <person name="Gujja S."/>
            <person name="Hansen M."/>
            <person name="Howarth C."/>
            <person name="Imamovic A."/>
            <person name="Ireland A."/>
            <person name="Larimer J."/>
            <person name="McCowan C."/>
            <person name="Murphy C."/>
            <person name="Pearson M."/>
            <person name="Poon T.W."/>
            <person name="Priest M."/>
            <person name="Roberts A."/>
            <person name="Saif S."/>
            <person name="Shea T."/>
            <person name="Sisk P."/>
            <person name="Sykes S."/>
            <person name="Wortman J."/>
            <person name="Nusbaum C."/>
            <person name="Birren B."/>
        </authorList>
    </citation>
    <scope>NUCLEOTIDE SEQUENCE [LARGE SCALE GENOMIC DNA]</scope>
    <source>
        <strain evidence="9 11">ATCC 14025</strain>
    </source>
</reference>
<dbReference type="Gene3D" id="3.20.20.80">
    <property type="entry name" value="Glycosidases"/>
    <property type="match status" value="1"/>
</dbReference>
<dbReference type="PANTHER" id="PTHR43280:SF2">
    <property type="entry name" value="HTH-TYPE TRANSCRIPTIONAL REGULATOR EXSA"/>
    <property type="match status" value="1"/>
</dbReference>
<proteinExistence type="inferred from homology"/>